<organism evidence="9">
    <name type="scientific">Rhodotorula toruloides</name>
    <name type="common">Yeast</name>
    <name type="synonym">Rhodosporidium toruloides</name>
    <dbReference type="NCBI Taxonomy" id="5286"/>
    <lineage>
        <taxon>Eukaryota</taxon>
        <taxon>Fungi</taxon>
        <taxon>Dikarya</taxon>
        <taxon>Basidiomycota</taxon>
        <taxon>Pucciniomycotina</taxon>
        <taxon>Microbotryomycetes</taxon>
        <taxon>Sporidiobolales</taxon>
        <taxon>Sporidiobolaceae</taxon>
        <taxon>Rhodotorula</taxon>
    </lineage>
</organism>
<keyword evidence="2" id="KW-0808">Transferase</keyword>
<evidence type="ECO:0000256" key="1">
    <source>
        <dbReference type="ARBA" id="ARBA00022516"/>
    </source>
</evidence>
<keyword evidence="6" id="KW-0443">Lipid metabolism</keyword>
<evidence type="ECO:0000313" key="9">
    <source>
        <dbReference type="EMBL" id="CDR40682.1"/>
    </source>
</evidence>
<dbReference type="EMBL" id="LK052940">
    <property type="protein sequence ID" value="CDR40682.1"/>
    <property type="molecule type" value="Genomic_DNA"/>
</dbReference>
<dbReference type="GO" id="GO:0008897">
    <property type="term" value="F:holo-[acyl-carrier-protein] synthase activity"/>
    <property type="evidence" value="ECO:0007669"/>
    <property type="project" value="InterPro"/>
</dbReference>
<dbReference type="HAMAP" id="MF_00101">
    <property type="entry name" value="AcpS"/>
    <property type="match status" value="1"/>
</dbReference>
<keyword evidence="1" id="KW-0444">Lipid biosynthesis</keyword>
<dbReference type="InterPro" id="IPR004568">
    <property type="entry name" value="Ppantetheine-prot_Trfase_dom"/>
</dbReference>
<evidence type="ECO:0000256" key="3">
    <source>
        <dbReference type="ARBA" id="ARBA00022723"/>
    </source>
</evidence>
<gene>
    <name evidence="9" type="ORF">RHTO0S_05e06216g</name>
</gene>
<dbReference type="SUPFAM" id="SSF56214">
    <property type="entry name" value="4'-phosphopantetheinyl transferase"/>
    <property type="match status" value="1"/>
</dbReference>
<dbReference type="OrthoDB" id="15433at2759"/>
<dbReference type="Gene3D" id="3.90.470.20">
    <property type="entry name" value="4'-phosphopantetheinyl transferase domain"/>
    <property type="match status" value="1"/>
</dbReference>
<evidence type="ECO:0000256" key="4">
    <source>
        <dbReference type="ARBA" id="ARBA00022832"/>
    </source>
</evidence>
<feature type="domain" description="4'-phosphopantetheinyl transferase" evidence="8">
    <location>
        <begin position="4"/>
        <end position="103"/>
    </location>
</feature>
<keyword evidence="3" id="KW-0479">Metal-binding</keyword>
<evidence type="ECO:0000259" key="8">
    <source>
        <dbReference type="Pfam" id="PF01648"/>
    </source>
</evidence>
<proteinExistence type="inferred from homology"/>
<protein>
    <submittedName>
        <fullName evidence="9">RHTO0S05e06216g1_1</fullName>
    </submittedName>
</protein>
<dbReference type="NCBIfam" id="TIGR00556">
    <property type="entry name" value="pantethn_trn"/>
    <property type="match status" value="1"/>
</dbReference>
<keyword evidence="7" id="KW-0275">Fatty acid biosynthesis</keyword>
<evidence type="ECO:0000256" key="6">
    <source>
        <dbReference type="ARBA" id="ARBA00023098"/>
    </source>
</evidence>
<dbReference type="Pfam" id="PF01648">
    <property type="entry name" value="ACPS"/>
    <property type="match status" value="1"/>
</dbReference>
<dbReference type="InterPro" id="IPR008278">
    <property type="entry name" value="4-PPantetheinyl_Trfase_dom"/>
</dbReference>
<dbReference type="InterPro" id="IPR002582">
    <property type="entry name" value="ACPS"/>
</dbReference>
<dbReference type="AlphaFoldDB" id="A0A061AU25"/>
<accession>A0A061AU25</accession>
<name>A0A061AU25_RHOTO</name>
<evidence type="ECO:0000256" key="5">
    <source>
        <dbReference type="ARBA" id="ARBA00022842"/>
    </source>
</evidence>
<sequence length="132" mass="14989">MILGIGVDVLHLPRLRSLLARRDPTALARRILSRDELLEWSDLKMDSDLSERYLALRWTAKEAAYKALYPHVKASWGDLRVQKDGPKPLARFADDFKPSSTALSDLRQLRLHLSVSHDADLMVAYVVAEVQP</sequence>
<keyword evidence="5" id="KW-0460">Magnesium</keyword>
<dbReference type="GO" id="GO:0006633">
    <property type="term" value="P:fatty acid biosynthetic process"/>
    <property type="evidence" value="ECO:0007669"/>
    <property type="project" value="UniProtKB-KW"/>
</dbReference>
<reference evidence="9" key="1">
    <citation type="journal article" date="2014" name="Genome Announc.">
        <title>Draft genome sequence of Rhodosporidium toruloides CECT1137, an oleaginous yeast of biotechnological interest.</title>
        <authorList>
            <person name="Morin N."/>
            <person name="Calcas X."/>
            <person name="Devillers H."/>
            <person name="Durrens P."/>
            <person name="Sherman D.J."/>
            <person name="Nicaud J.-M."/>
            <person name="Neuveglise C."/>
        </authorList>
    </citation>
    <scope>NUCLEOTIDE SEQUENCE</scope>
    <source>
        <strain evidence="9">CECT1137</strain>
    </source>
</reference>
<evidence type="ECO:0000256" key="2">
    <source>
        <dbReference type="ARBA" id="ARBA00022679"/>
    </source>
</evidence>
<dbReference type="InterPro" id="IPR037143">
    <property type="entry name" value="4-PPantetheinyl_Trfase_dom_sf"/>
</dbReference>
<dbReference type="GO" id="GO:0000287">
    <property type="term" value="F:magnesium ion binding"/>
    <property type="evidence" value="ECO:0007669"/>
    <property type="project" value="InterPro"/>
</dbReference>
<keyword evidence="4" id="KW-0276">Fatty acid metabolism</keyword>
<evidence type="ECO:0000256" key="7">
    <source>
        <dbReference type="ARBA" id="ARBA00023160"/>
    </source>
</evidence>